<dbReference type="GO" id="GO:0016798">
    <property type="term" value="F:hydrolase activity, acting on glycosyl bonds"/>
    <property type="evidence" value="ECO:0007669"/>
    <property type="project" value="UniProtKB-KW"/>
</dbReference>
<protein>
    <submittedName>
        <fullName evidence="4">Glycoside hydrolase family 13 protein</fullName>
    </submittedName>
</protein>
<dbReference type="Proteomes" id="UP000823633">
    <property type="component" value="Unassembled WGS sequence"/>
</dbReference>
<proteinExistence type="predicted"/>
<gene>
    <name evidence="4" type="ORF">IAC42_04055</name>
</gene>
<sequence length="610" mass="69506">MFEGKVFSQVSSQFVFPLFPACGEDVSISVLVDPAIEVEESFCVTNFNGTQWRFSPTGRDGEGCIHFTVKGAWKPEVLRYYFVLRLSGRYHYYSKEGLKLYPPQAKNHFILIPGLDSPQWIASSTCYQIFPDRFANGDVTNDVHDGDYVYDGHPVTAHSFDEVPLPYEQAHCLDFFNGDLKGVKDHLDHLQSLGVDCIYLNPIGCSRTMHRFDAEDYFHVDGKLGGDEALISLIAACHERGIRVVVDISINHTSPQNAWFVKAMADPGSKERGYYYITEDGDYAKWAGIATMPQLNFNSQALRDELYRSPDSVMQKFLRPPFDQDGWRLDVAPELGRHGSDQLCKEVWREVRRHLKAVKNDIYLVGEDWNDASEYLEGDMWDATMDYYGSGRPLRSWMGERDRFLTGGWGHDPQADNEYDAYTLAEALQSSMDASRDQMRFFRMNLFDSHDTPRLHNDLKVYRQKRYEGVVMALCLLPGMPNIYYGDEIGLDGRMGSVEASRYPMQWDEGKWNRATLRVHQLMGQVRKDASLAFASTCFFPIDAEALAIVRMTGDRAWLLILNKGGRRTVHLDALPLKGFSVAHCLYGALDSLDSIHLEEDESILAILKR</sequence>
<dbReference type="InterPro" id="IPR006047">
    <property type="entry name" value="GH13_cat_dom"/>
</dbReference>
<organism evidence="4 5">
    <name type="scientific">Candidatus Aphodenecus pullistercoris</name>
    <dbReference type="NCBI Taxonomy" id="2840669"/>
    <lineage>
        <taxon>Bacteria</taxon>
        <taxon>Pseudomonadati</taxon>
        <taxon>Spirochaetota</taxon>
        <taxon>Spirochaetia</taxon>
        <taxon>Spirochaetales</taxon>
        <taxon>Candidatus Aphodenecus</taxon>
    </lineage>
</organism>
<dbReference type="PANTHER" id="PTHR10357">
    <property type="entry name" value="ALPHA-AMYLASE FAMILY MEMBER"/>
    <property type="match status" value="1"/>
</dbReference>
<keyword evidence="2" id="KW-0326">Glycosidase</keyword>
<feature type="domain" description="Glycosyl hydrolase family 13 catalytic" evidence="3">
    <location>
        <begin position="128"/>
        <end position="527"/>
    </location>
</feature>
<keyword evidence="1 4" id="KW-0378">Hydrolase</keyword>
<evidence type="ECO:0000256" key="1">
    <source>
        <dbReference type="ARBA" id="ARBA00022801"/>
    </source>
</evidence>
<dbReference type="CDD" id="cd11338">
    <property type="entry name" value="AmyAc_CMD"/>
    <property type="match status" value="1"/>
</dbReference>
<evidence type="ECO:0000256" key="2">
    <source>
        <dbReference type="ARBA" id="ARBA00023295"/>
    </source>
</evidence>
<name>A0A9D9E934_9SPIR</name>
<dbReference type="PANTHER" id="PTHR10357:SF210">
    <property type="entry name" value="MALTODEXTRIN GLUCOSIDASE"/>
    <property type="match status" value="1"/>
</dbReference>
<reference evidence="4" key="1">
    <citation type="submission" date="2020-10" db="EMBL/GenBank/DDBJ databases">
        <authorList>
            <person name="Gilroy R."/>
        </authorList>
    </citation>
    <scope>NUCLEOTIDE SEQUENCE</scope>
    <source>
        <strain evidence="4">11167</strain>
    </source>
</reference>
<dbReference type="EMBL" id="JADIMU010000026">
    <property type="protein sequence ID" value="MBO8442912.1"/>
    <property type="molecule type" value="Genomic_DNA"/>
</dbReference>
<evidence type="ECO:0000313" key="4">
    <source>
        <dbReference type="EMBL" id="MBO8442912.1"/>
    </source>
</evidence>
<reference evidence="4" key="2">
    <citation type="journal article" date="2021" name="PeerJ">
        <title>Extensive microbial diversity within the chicken gut microbiome revealed by metagenomics and culture.</title>
        <authorList>
            <person name="Gilroy R."/>
            <person name="Ravi A."/>
            <person name="Getino M."/>
            <person name="Pursley I."/>
            <person name="Horton D.L."/>
            <person name="Alikhan N.F."/>
            <person name="Baker D."/>
            <person name="Gharbi K."/>
            <person name="Hall N."/>
            <person name="Watson M."/>
            <person name="Adriaenssens E.M."/>
            <person name="Foster-Nyarko E."/>
            <person name="Jarju S."/>
            <person name="Secka A."/>
            <person name="Antonio M."/>
            <person name="Oren A."/>
            <person name="Chaudhuri R.R."/>
            <person name="La Ragione R."/>
            <person name="Hildebrand F."/>
            <person name="Pallen M.J."/>
        </authorList>
    </citation>
    <scope>NUCLEOTIDE SEQUENCE</scope>
    <source>
        <strain evidence="4">11167</strain>
    </source>
</reference>
<dbReference type="GO" id="GO:0005975">
    <property type="term" value="P:carbohydrate metabolic process"/>
    <property type="evidence" value="ECO:0007669"/>
    <property type="project" value="InterPro"/>
</dbReference>
<dbReference type="Pfam" id="PF00128">
    <property type="entry name" value="Alpha-amylase"/>
    <property type="match status" value="1"/>
</dbReference>
<dbReference type="InterPro" id="IPR017853">
    <property type="entry name" value="GH"/>
</dbReference>
<dbReference type="Gene3D" id="3.20.20.80">
    <property type="entry name" value="Glycosidases"/>
    <property type="match status" value="1"/>
</dbReference>
<dbReference type="SMART" id="SM00642">
    <property type="entry name" value="Aamy"/>
    <property type="match status" value="1"/>
</dbReference>
<dbReference type="AlphaFoldDB" id="A0A9D9E934"/>
<accession>A0A9D9E934</accession>
<comment type="caution">
    <text evidence="4">The sequence shown here is derived from an EMBL/GenBank/DDBJ whole genome shotgun (WGS) entry which is preliminary data.</text>
</comment>
<dbReference type="SUPFAM" id="SSF51445">
    <property type="entry name" value="(Trans)glycosidases"/>
    <property type="match status" value="1"/>
</dbReference>
<evidence type="ECO:0000313" key="5">
    <source>
        <dbReference type="Proteomes" id="UP000823633"/>
    </source>
</evidence>
<evidence type="ECO:0000259" key="3">
    <source>
        <dbReference type="SMART" id="SM00642"/>
    </source>
</evidence>